<dbReference type="AlphaFoldDB" id="A0A8T0U9L2"/>
<dbReference type="EMBL" id="CM029042">
    <property type="protein sequence ID" value="KAG2621372.1"/>
    <property type="molecule type" value="Genomic_DNA"/>
</dbReference>
<evidence type="ECO:0000313" key="2">
    <source>
        <dbReference type="EMBL" id="KAG2621372.1"/>
    </source>
</evidence>
<proteinExistence type="predicted"/>
<evidence type="ECO:0000256" key="1">
    <source>
        <dbReference type="SAM" id="MobiDB-lite"/>
    </source>
</evidence>
<reference evidence="2" key="1">
    <citation type="submission" date="2020-05" db="EMBL/GenBank/DDBJ databases">
        <title>WGS assembly of Panicum virgatum.</title>
        <authorList>
            <person name="Lovell J.T."/>
            <person name="Jenkins J."/>
            <person name="Shu S."/>
            <person name="Juenger T.E."/>
            <person name="Schmutz J."/>
        </authorList>
    </citation>
    <scope>NUCLEOTIDE SEQUENCE</scope>
    <source>
        <strain evidence="2">AP13</strain>
    </source>
</reference>
<feature type="region of interest" description="Disordered" evidence="1">
    <location>
        <begin position="84"/>
        <end position="171"/>
    </location>
</feature>
<accession>A0A8T0U9L2</accession>
<feature type="region of interest" description="Disordered" evidence="1">
    <location>
        <begin position="36"/>
        <end position="55"/>
    </location>
</feature>
<feature type="compositionally biased region" description="Basic residues" evidence="1">
    <location>
        <begin position="109"/>
        <end position="132"/>
    </location>
</feature>
<protein>
    <submittedName>
        <fullName evidence="2">Uncharacterized protein</fullName>
    </submittedName>
</protein>
<organism evidence="2 3">
    <name type="scientific">Panicum virgatum</name>
    <name type="common">Blackwell switchgrass</name>
    <dbReference type="NCBI Taxonomy" id="38727"/>
    <lineage>
        <taxon>Eukaryota</taxon>
        <taxon>Viridiplantae</taxon>
        <taxon>Streptophyta</taxon>
        <taxon>Embryophyta</taxon>
        <taxon>Tracheophyta</taxon>
        <taxon>Spermatophyta</taxon>
        <taxon>Magnoliopsida</taxon>
        <taxon>Liliopsida</taxon>
        <taxon>Poales</taxon>
        <taxon>Poaceae</taxon>
        <taxon>PACMAD clade</taxon>
        <taxon>Panicoideae</taxon>
        <taxon>Panicodae</taxon>
        <taxon>Paniceae</taxon>
        <taxon>Panicinae</taxon>
        <taxon>Panicum</taxon>
        <taxon>Panicum sect. Hiantes</taxon>
    </lineage>
</organism>
<evidence type="ECO:0000313" key="3">
    <source>
        <dbReference type="Proteomes" id="UP000823388"/>
    </source>
</evidence>
<feature type="compositionally biased region" description="Basic residues" evidence="1">
    <location>
        <begin position="141"/>
        <end position="156"/>
    </location>
</feature>
<comment type="caution">
    <text evidence="2">The sequence shown here is derived from an EMBL/GenBank/DDBJ whole genome shotgun (WGS) entry which is preliminary data.</text>
</comment>
<sequence>MEGERNGWIMPARWSCATVTERGKLGRIAGGGVKTAWRARARPRSMETRTSKRTARLRARAGELGSAAGARGGAPAGCRGLGRRRALPGSREHAPALATMGARGGQLRPGRRRCRQRQARLGRRYARGRSGRPPRAQASSARRRARVRHARAHRARCQVDARLARTSEGAL</sequence>
<keyword evidence="3" id="KW-1185">Reference proteome</keyword>
<dbReference type="Proteomes" id="UP000823388">
    <property type="component" value="Chromosome 3N"/>
</dbReference>
<name>A0A8T0U9L2_PANVG</name>
<gene>
    <name evidence="2" type="ORF">PVAP13_3NG183089</name>
</gene>